<evidence type="ECO:0000313" key="2">
    <source>
        <dbReference type="EMBL" id="GEU92049.1"/>
    </source>
</evidence>
<reference evidence="2" key="1">
    <citation type="journal article" date="2019" name="Sci. Rep.">
        <title>Draft genome of Tanacetum cinerariifolium, the natural source of mosquito coil.</title>
        <authorList>
            <person name="Yamashiro T."/>
            <person name="Shiraishi A."/>
            <person name="Satake H."/>
            <person name="Nakayama K."/>
        </authorList>
    </citation>
    <scope>NUCLEOTIDE SEQUENCE</scope>
</reference>
<dbReference type="EMBL" id="BKCJ010010540">
    <property type="protein sequence ID" value="GEU92049.1"/>
    <property type="molecule type" value="Genomic_DNA"/>
</dbReference>
<dbReference type="AlphaFoldDB" id="A0A6L2P362"/>
<feature type="compositionally biased region" description="Polar residues" evidence="1">
    <location>
        <begin position="325"/>
        <end position="341"/>
    </location>
</feature>
<feature type="region of interest" description="Disordered" evidence="1">
    <location>
        <begin position="315"/>
        <end position="368"/>
    </location>
</feature>
<dbReference type="PANTHER" id="PTHR31286:SF99">
    <property type="entry name" value="DUF4283 DOMAIN-CONTAINING PROTEIN"/>
    <property type="match status" value="1"/>
</dbReference>
<accession>A0A6L2P362</accession>
<evidence type="ECO:0000256" key="1">
    <source>
        <dbReference type="SAM" id="MobiDB-lite"/>
    </source>
</evidence>
<proteinExistence type="predicted"/>
<comment type="caution">
    <text evidence="2">The sequence shown here is derived from an EMBL/GenBank/DDBJ whole genome shotgun (WGS) entry which is preliminary data.</text>
</comment>
<feature type="region of interest" description="Disordered" evidence="1">
    <location>
        <begin position="1"/>
        <end position="22"/>
    </location>
</feature>
<dbReference type="InterPro" id="IPR040256">
    <property type="entry name" value="At4g02000-like"/>
</dbReference>
<name>A0A6L2P362_TANCI</name>
<feature type="compositionally biased region" description="Acidic residues" evidence="1">
    <location>
        <begin position="358"/>
        <end position="368"/>
    </location>
</feature>
<protein>
    <submittedName>
        <fullName evidence="2">Zinc knuckle CX2CX4HX4C</fullName>
    </submittedName>
</protein>
<dbReference type="PANTHER" id="PTHR31286">
    <property type="entry name" value="GLYCINE-RICH CELL WALL STRUCTURAL PROTEIN 1.8-LIKE"/>
    <property type="match status" value="1"/>
</dbReference>
<organism evidence="2">
    <name type="scientific">Tanacetum cinerariifolium</name>
    <name type="common">Dalmatian daisy</name>
    <name type="synonym">Chrysanthemum cinerariifolium</name>
    <dbReference type="NCBI Taxonomy" id="118510"/>
    <lineage>
        <taxon>Eukaryota</taxon>
        <taxon>Viridiplantae</taxon>
        <taxon>Streptophyta</taxon>
        <taxon>Embryophyta</taxon>
        <taxon>Tracheophyta</taxon>
        <taxon>Spermatophyta</taxon>
        <taxon>Magnoliopsida</taxon>
        <taxon>eudicotyledons</taxon>
        <taxon>Gunneridae</taxon>
        <taxon>Pentapetalae</taxon>
        <taxon>asterids</taxon>
        <taxon>campanulids</taxon>
        <taxon>Asterales</taxon>
        <taxon>Asteraceae</taxon>
        <taxon>Asteroideae</taxon>
        <taxon>Anthemideae</taxon>
        <taxon>Anthemidinae</taxon>
        <taxon>Tanacetum</taxon>
    </lineage>
</organism>
<sequence length="395" mass="42518">MESRKMMGTKGSDGATCDGSPKVSNFSPLVSPSATINVPREPNIIDLAATFEVPLTTVGDLHKLINDIEAGKHDELLSEMTNDDRMETMDALGTICNSIQADNIKADVTTGKVSHVDDSNNLNVDESKIPSDPIVQFVDINTKSRSYAGAVGASAKDQPKVNSNFRTLVADPVFDGVKIFILRKIIENGRSSFARCLIEVNLEADLVDVVTIGIPSLYGDGFTKETICVEYEWRPPRCDLCKLFGHVHDHCSKKVVSPHIVTTSNVVTLTVEKTNDGFQTVGKKKKKKGKSKSTIGGQFVGPSVKQNVRYEPKANTSAPKMGVTNVGNTSQSSSILKTTGKSSKKDNISMSNSFSALNDEEDGNEEDVENVYDESANLIQNTTAGGSSYITADAG</sequence>
<gene>
    <name evidence="2" type="ORF">Tci_064027</name>
</gene>